<reference evidence="1 2" key="1">
    <citation type="journal article" date="2022" name="Nat. Plants">
        <title>Genomes of leafy and leafless Platanthera orchids illuminate the evolution of mycoheterotrophy.</title>
        <authorList>
            <person name="Li M.H."/>
            <person name="Liu K.W."/>
            <person name="Li Z."/>
            <person name="Lu H.C."/>
            <person name="Ye Q.L."/>
            <person name="Zhang D."/>
            <person name="Wang J.Y."/>
            <person name="Li Y.F."/>
            <person name="Zhong Z.M."/>
            <person name="Liu X."/>
            <person name="Yu X."/>
            <person name="Liu D.K."/>
            <person name="Tu X.D."/>
            <person name="Liu B."/>
            <person name="Hao Y."/>
            <person name="Liao X.Y."/>
            <person name="Jiang Y.T."/>
            <person name="Sun W.H."/>
            <person name="Chen J."/>
            <person name="Chen Y.Q."/>
            <person name="Ai Y."/>
            <person name="Zhai J.W."/>
            <person name="Wu S.S."/>
            <person name="Zhou Z."/>
            <person name="Hsiao Y.Y."/>
            <person name="Wu W.L."/>
            <person name="Chen Y.Y."/>
            <person name="Lin Y.F."/>
            <person name="Hsu J.L."/>
            <person name="Li C.Y."/>
            <person name="Wang Z.W."/>
            <person name="Zhao X."/>
            <person name="Zhong W.Y."/>
            <person name="Ma X.K."/>
            <person name="Ma L."/>
            <person name="Huang J."/>
            <person name="Chen G.Z."/>
            <person name="Huang M.Z."/>
            <person name="Huang L."/>
            <person name="Peng D.H."/>
            <person name="Luo Y.B."/>
            <person name="Zou S.Q."/>
            <person name="Chen S.P."/>
            <person name="Lan S."/>
            <person name="Tsai W.C."/>
            <person name="Van de Peer Y."/>
            <person name="Liu Z.J."/>
        </authorList>
    </citation>
    <scope>NUCLEOTIDE SEQUENCE [LARGE SCALE GENOMIC DNA]</scope>
    <source>
        <strain evidence="1">Lor287</strain>
    </source>
</reference>
<evidence type="ECO:0008006" key="3">
    <source>
        <dbReference type="Google" id="ProtNLM"/>
    </source>
</evidence>
<dbReference type="InterPro" id="IPR043502">
    <property type="entry name" value="DNA/RNA_pol_sf"/>
</dbReference>
<accession>A0AAP0BQ18</accession>
<organism evidence="1 2">
    <name type="scientific">Platanthera zijinensis</name>
    <dbReference type="NCBI Taxonomy" id="2320716"/>
    <lineage>
        <taxon>Eukaryota</taxon>
        <taxon>Viridiplantae</taxon>
        <taxon>Streptophyta</taxon>
        <taxon>Embryophyta</taxon>
        <taxon>Tracheophyta</taxon>
        <taxon>Spermatophyta</taxon>
        <taxon>Magnoliopsida</taxon>
        <taxon>Liliopsida</taxon>
        <taxon>Asparagales</taxon>
        <taxon>Orchidaceae</taxon>
        <taxon>Orchidoideae</taxon>
        <taxon>Orchideae</taxon>
        <taxon>Orchidinae</taxon>
        <taxon>Platanthera</taxon>
    </lineage>
</organism>
<evidence type="ECO:0000313" key="1">
    <source>
        <dbReference type="EMBL" id="KAK8945121.1"/>
    </source>
</evidence>
<evidence type="ECO:0000313" key="2">
    <source>
        <dbReference type="Proteomes" id="UP001418222"/>
    </source>
</evidence>
<dbReference type="PANTHER" id="PTHR33116">
    <property type="entry name" value="REVERSE TRANSCRIPTASE ZINC-BINDING DOMAIN-CONTAINING PROTEIN-RELATED-RELATED"/>
    <property type="match status" value="1"/>
</dbReference>
<sequence>MASMLDGWPSLAGKPAISDVMRNGFIRPVTEEDIWEVIKNLKNNRSPGQDGITSSFLKHFWALIKTDVCREIVEFFTLGVMDPSWKETIVVLIPKTPNANAPEHFRPISLCPIFYKIVAKLLVGRLQHILPSLISEEQGAFVQGRQISHQCFLAQEIIHKFRFSAAAAGFMALKIDMTQAYDKEILQSYCSWTGQSINAAKSFVLFNKVTPQWKKARLTHFLGFPRVEEFTYLGIKLALRRLNKSDYADLICKTHTKIQAWGSRHLSLAGRAVLINHSVLASTVFLMSHAQVPKGVLAAVELAARSFLWQRSANNRGMHYVDWASLCKPKNCGGLGFHATTTWSGPLRARFAWEYMQPPQSLFLHAMHGRYSADIFNCPSRRSDSPVIRIIRKGADSLRPISRWRISTGQAVNIMDGRWLMDRVLACWPTIVDSPALDSMFLTELLTPTGTWDRLKLLRYFGPDMVDNIMQVSLYATRGRDELELNFRFSGKSIASLAYSACFPDEEVDLKWLQRLGLRPRERMF</sequence>
<gene>
    <name evidence="1" type="ORF">KSP39_PZI007763</name>
</gene>
<dbReference type="SUPFAM" id="SSF56672">
    <property type="entry name" value="DNA/RNA polymerases"/>
    <property type="match status" value="1"/>
</dbReference>
<dbReference type="AlphaFoldDB" id="A0AAP0BQ18"/>
<dbReference type="Proteomes" id="UP001418222">
    <property type="component" value="Unassembled WGS sequence"/>
</dbReference>
<dbReference type="PANTHER" id="PTHR33116:SF86">
    <property type="entry name" value="REVERSE TRANSCRIPTASE DOMAIN-CONTAINING PROTEIN"/>
    <property type="match status" value="1"/>
</dbReference>
<keyword evidence="2" id="KW-1185">Reference proteome</keyword>
<dbReference type="EMBL" id="JBBWWQ010000006">
    <property type="protein sequence ID" value="KAK8945121.1"/>
    <property type="molecule type" value="Genomic_DNA"/>
</dbReference>
<protein>
    <recommendedName>
        <fullName evidence="3">Reverse transcriptase domain-containing protein</fullName>
    </recommendedName>
</protein>
<name>A0AAP0BQ18_9ASPA</name>
<proteinExistence type="predicted"/>
<comment type="caution">
    <text evidence="1">The sequence shown here is derived from an EMBL/GenBank/DDBJ whole genome shotgun (WGS) entry which is preliminary data.</text>
</comment>